<accession>B4HBM0</accession>
<evidence type="ECO:0000313" key="2">
    <source>
        <dbReference type="Proteomes" id="UP000008744"/>
    </source>
</evidence>
<dbReference type="Proteomes" id="UP000008744">
    <property type="component" value="Unassembled WGS sequence"/>
</dbReference>
<protein>
    <submittedName>
        <fullName evidence="1">GL23121</fullName>
    </submittedName>
</protein>
<dbReference type="AlphaFoldDB" id="B4HBM0"/>
<sequence length="169" mass="18448">MQAEAEAAEAAETFQFNARESSFSTPFGNLTLHLHVTMTRRHIGRGVETTEGGGGVSVLQVLVLVLWRVVVRWCGVASRFSLFVGAQTFRQEPKESKDCCVKVLPEFTISGGKGQDGTERNETGHLQQSPIWQFRGSIPFRATATAQSLSLSLSLPLSQPDRTLQTGTP</sequence>
<gene>
    <name evidence="1" type="primary">Dper\GL23121</name>
    <name evidence="1" type="ORF">Dper_GL23121</name>
</gene>
<organism evidence="2">
    <name type="scientific">Drosophila persimilis</name>
    <name type="common">Fruit fly</name>
    <dbReference type="NCBI Taxonomy" id="7234"/>
    <lineage>
        <taxon>Eukaryota</taxon>
        <taxon>Metazoa</taxon>
        <taxon>Ecdysozoa</taxon>
        <taxon>Arthropoda</taxon>
        <taxon>Hexapoda</taxon>
        <taxon>Insecta</taxon>
        <taxon>Pterygota</taxon>
        <taxon>Neoptera</taxon>
        <taxon>Endopterygota</taxon>
        <taxon>Diptera</taxon>
        <taxon>Brachycera</taxon>
        <taxon>Muscomorpha</taxon>
        <taxon>Ephydroidea</taxon>
        <taxon>Drosophilidae</taxon>
        <taxon>Drosophila</taxon>
        <taxon>Sophophora</taxon>
    </lineage>
</organism>
<evidence type="ECO:0000313" key="1">
    <source>
        <dbReference type="EMBL" id="EDW39408.1"/>
    </source>
</evidence>
<dbReference type="EMBL" id="CH479259">
    <property type="protein sequence ID" value="EDW39408.1"/>
    <property type="molecule type" value="Genomic_DNA"/>
</dbReference>
<proteinExistence type="predicted"/>
<keyword evidence="2" id="KW-1185">Reference proteome</keyword>
<reference evidence="1 2" key="1">
    <citation type="journal article" date="2007" name="Nature">
        <title>Evolution of genes and genomes on the Drosophila phylogeny.</title>
        <authorList>
            <consortium name="Drosophila 12 Genomes Consortium"/>
            <person name="Clark A.G."/>
            <person name="Eisen M.B."/>
            <person name="Smith D.R."/>
            <person name="Bergman C.M."/>
            <person name="Oliver B."/>
            <person name="Markow T.A."/>
            <person name="Kaufman T.C."/>
            <person name="Kellis M."/>
            <person name="Gelbart W."/>
            <person name="Iyer V.N."/>
            <person name="Pollard D.A."/>
            <person name="Sackton T.B."/>
            <person name="Larracuente A.M."/>
            <person name="Singh N.D."/>
            <person name="Abad J.P."/>
            <person name="Abt D.N."/>
            <person name="Adryan B."/>
            <person name="Aguade M."/>
            <person name="Akashi H."/>
            <person name="Anderson W.W."/>
            <person name="Aquadro C.F."/>
            <person name="Ardell D.H."/>
            <person name="Arguello R."/>
            <person name="Artieri C.G."/>
            <person name="Barbash D.A."/>
            <person name="Barker D."/>
            <person name="Barsanti P."/>
            <person name="Batterham P."/>
            <person name="Batzoglou S."/>
            <person name="Begun D."/>
            <person name="Bhutkar A."/>
            <person name="Blanco E."/>
            <person name="Bosak S.A."/>
            <person name="Bradley R.K."/>
            <person name="Brand A.D."/>
            <person name="Brent M.R."/>
            <person name="Brooks A.N."/>
            <person name="Brown R.H."/>
            <person name="Butlin R.K."/>
            <person name="Caggese C."/>
            <person name="Calvi B.R."/>
            <person name="Bernardo de Carvalho A."/>
            <person name="Caspi A."/>
            <person name="Castrezana S."/>
            <person name="Celniker S.E."/>
            <person name="Chang J.L."/>
            <person name="Chapple C."/>
            <person name="Chatterji S."/>
            <person name="Chinwalla A."/>
            <person name="Civetta A."/>
            <person name="Clifton S.W."/>
            <person name="Comeron J.M."/>
            <person name="Costello J.C."/>
            <person name="Coyne J.A."/>
            <person name="Daub J."/>
            <person name="David R.G."/>
            <person name="Delcher A.L."/>
            <person name="Delehaunty K."/>
            <person name="Do C.B."/>
            <person name="Ebling H."/>
            <person name="Edwards K."/>
            <person name="Eickbush T."/>
            <person name="Evans J.D."/>
            <person name="Filipski A."/>
            <person name="Findeiss S."/>
            <person name="Freyhult E."/>
            <person name="Fulton L."/>
            <person name="Fulton R."/>
            <person name="Garcia A.C."/>
            <person name="Gardiner A."/>
            <person name="Garfield D.A."/>
            <person name="Garvin B.E."/>
            <person name="Gibson G."/>
            <person name="Gilbert D."/>
            <person name="Gnerre S."/>
            <person name="Godfrey J."/>
            <person name="Good R."/>
            <person name="Gotea V."/>
            <person name="Gravely B."/>
            <person name="Greenberg A.J."/>
            <person name="Griffiths-Jones S."/>
            <person name="Gross S."/>
            <person name="Guigo R."/>
            <person name="Gustafson E.A."/>
            <person name="Haerty W."/>
            <person name="Hahn M.W."/>
            <person name="Halligan D.L."/>
            <person name="Halpern A.L."/>
            <person name="Halter G.M."/>
            <person name="Han M.V."/>
            <person name="Heger A."/>
            <person name="Hillier L."/>
            <person name="Hinrichs A.S."/>
            <person name="Holmes I."/>
            <person name="Hoskins R.A."/>
            <person name="Hubisz M.J."/>
            <person name="Hultmark D."/>
            <person name="Huntley M.A."/>
            <person name="Jaffe D.B."/>
            <person name="Jagadeeshan S."/>
            <person name="Jeck W.R."/>
            <person name="Johnson J."/>
            <person name="Jones C.D."/>
            <person name="Jordan W.C."/>
            <person name="Karpen G.H."/>
            <person name="Kataoka E."/>
            <person name="Keightley P.D."/>
            <person name="Kheradpour P."/>
            <person name="Kirkness E.F."/>
            <person name="Koerich L.B."/>
            <person name="Kristiansen K."/>
            <person name="Kudrna D."/>
            <person name="Kulathinal R.J."/>
            <person name="Kumar S."/>
            <person name="Kwok R."/>
            <person name="Lander E."/>
            <person name="Langley C.H."/>
            <person name="Lapoint R."/>
            <person name="Lazzaro B.P."/>
            <person name="Lee S.J."/>
            <person name="Levesque L."/>
            <person name="Li R."/>
            <person name="Lin C.F."/>
            <person name="Lin M.F."/>
            <person name="Lindblad-Toh K."/>
            <person name="Llopart A."/>
            <person name="Long M."/>
            <person name="Low L."/>
            <person name="Lozovsky E."/>
            <person name="Lu J."/>
            <person name="Luo M."/>
            <person name="Machado C.A."/>
            <person name="Makalowski W."/>
            <person name="Marzo M."/>
            <person name="Matsuda M."/>
            <person name="Matzkin L."/>
            <person name="McAllister B."/>
            <person name="McBride C.S."/>
            <person name="McKernan B."/>
            <person name="McKernan K."/>
            <person name="Mendez-Lago M."/>
            <person name="Minx P."/>
            <person name="Mollenhauer M.U."/>
            <person name="Montooth K."/>
            <person name="Mount S.M."/>
            <person name="Mu X."/>
            <person name="Myers E."/>
            <person name="Negre B."/>
            <person name="Newfeld S."/>
            <person name="Nielsen R."/>
            <person name="Noor M.A."/>
            <person name="O'Grady P."/>
            <person name="Pachter L."/>
            <person name="Papaceit M."/>
            <person name="Parisi M.J."/>
            <person name="Parisi M."/>
            <person name="Parts L."/>
            <person name="Pedersen J.S."/>
            <person name="Pesole G."/>
            <person name="Phillippy A.M."/>
            <person name="Ponting C.P."/>
            <person name="Pop M."/>
            <person name="Porcelli D."/>
            <person name="Powell J.R."/>
            <person name="Prohaska S."/>
            <person name="Pruitt K."/>
            <person name="Puig M."/>
            <person name="Quesneville H."/>
            <person name="Ram K.R."/>
            <person name="Rand D."/>
            <person name="Rasmussen M.D."/>
            <person name="Reed L.K."/>
            <person name="Reenan R."/>
            <person name="Reily A."/>
            <person name="Remington K.A."/>
            <person name="Rieger T.T."/>
            <person name="Ritchie M.G."/>
            <person name="Robin C."/>
            <person name="Rogers Y.H."/>
            <person name="Rohde C."/>
            <person name="Rozas J."/>
            <person name="Rubenfield M.J."/>
            <person name="Ruiz A."/>
            <person name="Russo S."/>
            <person name="Salzberg S.L."/>
            <person name="Sanchez-Gracia A."/>
            <person name="Saranga D.J."/>
            <person name="Sato H."/>
            <person name="Schaeffer S.W."/>
            <person name="Schatz M.C."/>
            <person name="Schlenke T."/>
            <person name="Schwartz R."/>
            <person name="Segarra C."/>
            <person name="Singh R.S."/>
            <person name="Sirot L."/>
            <person name="Sirota M."/>
            <person name="Sisneros N.B."/>
            <person name="Smith C.D."/>
            <person name="Smith T.F."/>
            <person name="Spieth J."/>
            <person name="Stage D.E."/>
            <person name="Stark A."/>
            <person name="Stephan W."/>
            <person name="Strausberg R.L."/>
            <person name="Strempel S."/>
            <person name="Sturgill D."/>
            <person name="Sutton G."/>
            <person name="Sutton G.G."/>
            <person name="Tao W."/>
            <person name="Teichmann S."/>
            <person name="Tobari Y.N."/>
            <person name="Tomimura Y."/>
            <person name="Tsolas J.M."/>
            <person name="Valente V.L."/>
            <person name="Venter E."/>
            <person name="Venter J.C."/>
            <person name="Vicario S."/>
            <person name="Vieira F.G."/>
            <person name="Vilella A.J."/>
            <person name="Villasante A."/>
            <person name="Walenz B."/>
            <person name="Wang J."/>
            <person name="Wasserman M."/>
            <person name="Watts T."/>
            <person name="Wilson D."/>
            <person name="Wilson R.K."/>
            <person name="Wing R.A."/>
            <person name="Wolfner M.F."/>
            <person name="Wong A."/>
            <person name="Wong G.K."/>
            <person name="Wu C.I."/>
            <person name="Wu G."/>
            <person name="Yamamoto D."/>
            <person name="Yang H.P."/>
            <person name="Yang S.P."/>
            <person name="Yorke J.A."/>
            <person name="Yoshida K."/>
            <person name="Zdobnov E."/>
            <person name="Zhang P."/>
            <person name="Zhang Y."/>
            <person name="Zimin A.V."/>
            <person name="Baldwin J."/>
            <person name="Abdouelleil A."/>
            <person name="Abdulkadir J."/>
            <person name="Abebe A."/>
            <person name="Abera B."/>
            <person name="Abreu J."/>
            <person name="Acer S.C."/>
            <person name="Aftuck L."/>
            <person name="Alexander A."/>
            <person name="An P."/>
            <person name="Anderson E."/>
            <person name="Anderson S."/>
            <person name="Arachi H."/>
            <person name="Azer M."/>
            <person name="Bachantsang P."/>
            <person name="Barry A."/>
            <person name="Bayul T."/>
            <person name="Berlin A."/>
            <person name="Bessette D."/>
            <person name="Bloom T."/>
            <person name="Blye J."/>
            <person name="Boguslavskiy L."/>
            <person name="Bonnet C."/>
            <person name="Boukhgalter B."/>
            <person name="Bourzgui I."/>
            <person name="Brown A."/>
            <person name="Cahill P."/>
            <person name="Channer S."/>
            <person name="Cheshatsang Y."/>
            <person name="Chuda L."/>
            <person name="Citroen M."/>
            <person name="Collymore A."/>
            <person name="Cooke P."/>
            <person name="Costello M."/>
            <person name="D'Aco K."/>
            <person name="Daza R."/>
            <person name="De Haan G."/>
            <person name="DeGray S."/>
            <person name="DeMaso C."/>
            <person name="Dhargay N."/>
            <person name="Dooley K."/>
            <person name="Dooley E."/>
            <person name="Doricent M."/>
            <person name="Dorje P."/>
            <person name="Dorjee K."/>
            <person name="Dupes A."/>
            <person name="Elong R."/>
            <person name="Falk J."/>
            <person name="Farina A."/>
            <person name="Faro S."/>
            <person name="Ferguson D."/>
            <person name="Fisher S."/>
            <person name="Foley C.D."/>
            <person name="Franke A."/>
            <person name="Friedrich D."/>
            <person name="Gadbois L."/>
            <person name="Gearin G."/>
            <person name="Gearin C.R."/>
            <person name="Giannoukos G."/>
            <person name="Goode T."/>
            <person name="Graham J."/>
            <person name="Grandbois E."/>
            <person name="Grewal S."/>
            <person name="Gyaltsen K."/>
            <person name="Hafez N."/>
            <person name="Hagos B."/>
            <person name="Hall J."/>
            <person name="Henson C."/>
            <person name="Hollinger A."/>
            <person name="Honan T."/>
            <person name="Huard M.D."/>
            <person name="Hughes L."/>
            <person name="Hurhula B."/>
            <person name="Husby M.E."/>
            <person name="Kamat A."/>
            <person name="Kanga B."/>
            <person name="Kashin S."/>
            <person name="Khazanovich D."/>
            <person name="Kisner P."/>
            <person name="Lance K."/>
            <person name="Lara M."/>
            <person name="Lee W."/>
            <person name="Lennon N."/>
            <person name="Letendre F."/>
            <person name="LeVine R."/>
            <person name="Lipovsky A."/>
            <person name="Liu X."/>
            <person name="Liu J."/>
            <person name="Liu S."/>
            <person name="Lokyitsang T."/>
            <person name="Lokyitsang Y."/>
            <person name="Lubonja R."/>
            <person name="Lui A."/>
            <person name="MacDonald P."/>
            <person name="Magnisalis V."/>
            <person name="Maru K."/>
            <person name="Matthews C."/>
            <person name="McCusker W."/>
            <person name="McDonough S."/>
            <person name="Mehta T."/>
            <person name="Meldrim J."/>
            <person name="Meneus L."/>
            <person name="Mihai O."/>
            <person name="Mihalev A."/>
            <person name="Mihova T."/>
            <person name="Mittelman R."/>
            <person name="Mlenga V."/>
            <person name="Montmayeur A."/>
            <person name="Mulrain L."/>
            <person name="Navidi A."/>
            <person name="Naylor J."/>
            <person name="Negash T."/>
            <person name="Nguyen T."/>
            <person name="Nguyen N."/>
            <person name="Nicol R."/>
            <person name="Norbu C."/>
            <person name="Norbu N."/>
            <person name="Novod N."/>
            <person name="O'Neill B."/>
            <person name="Osman S."/>
            <person name="Markiewicz E."/>
            <person name="Oyono O.L."/>
            <person name="Patti C."/>
            <person name="Phunkhang P."/>
            <person name="Pierre F."/>
            <person name="Priest M."/>
            <person name="Raghuraman S."/>
            <person name="Rege F."/>
            <person name="Reyes R."/>
            <person name="Rise C."/>
            <person name="Rogov P."/>
            <person name="Ross K."/>
            <person name="Ryan E."/>
            <person name="Settipalli S."/>
            <person name="Shea T."/>
            <person name="Sherpa N."/>
            <person name="Shi L."/>
            <person name="Shih D."/>
            <person name="Sparrow T."/>
            <person name="Spaulding J."/>
            <person name="Stalker J."/>
            <person name="Stange-Thomann N."/>
            <person name="Stavropoulos S."/>
            <person name="Stone C."/>
            <person name="Strader C."/>
            <person name="Tesfaye S."/>
            <person name="Thomson T."/>
            <person name="Thoulutsang Y."/>
            <person name="Thoulutsang D."/>
            <person name="Topham K."/>
            <person name="Topping I."/>
            <person name="Tsamla T."/>
            <person name="Vassiliev H."/>
            <person name="Vo A."/>
            <person name="Wangchuk T."/>
            <person name="Wangdi T."/>
            <person name="Weiand M."/>
            <person name="Wilkinson J."/>
            <person name="Wilson A."/>
            <person name="Yadav S."/>
            <person name="Young G."/>
            <person name="Yu Q."/>
            <person name="Zembek L."/>
            <person name="Zhong D."/>
            <person name="Zimmer A."/>
            <person name="Zwirko Z."/>
            <person name="Jaffe D.B."/>
            <person name="Alvarez P."/>
            <person name="Brockman W."/>
            <person name="Butler J."/>
            <person name="Chin C."/>
            <person name="Gnerre S."/>
            <person name="Grabherr M."/>
            <person name="Kleber M."/>
            <person name="Mauceli E."/>
            <person name="MacCallum I."/>
        </authorList>
    </citation>
    <scope>NUCLEOTIDE SEQUENCE [LARGE SCALE GENOMIC DNA]</scope>
    <source>
        <strain evidence="2">MSH-3 / Tucson 14011-0111.49</strain>
    </source>
</reference>
<dbReference type="HOGENOM" id="CLU_1580170_0_0_1"/>
<name>B4HBM0_DROPE</name>